<sequence length="304" mass="31788">MLNGHDESERARSALFTLDAGCAREQWVRAAMAAKAAGLPENDFLAWSATGGNYGGEHDARSLWRSINLNGGVGPGTLFKMARDVGWNDAQPRANGAQGARVSSPMQSEQAKAKTVSNPIFDVAAAFASYQPASAQHPYIAAKRGNPDGLRVVPADAPLTIQGKPVAGWLVVPVRSLDGALQTIQYIPAPGSGKKLNAPGASFGNGLLVVGEIVLDGTLYVVEGIGQAWACSKADYQAAAVVAFGCGRVRTVAILLRECYPAARIVIVPDRGKEADAEAIARDIGGTWVAMPADAPGNYDANDY</sequence>
<dbReference type="Proteomes" id="UP000198844">
    <property type="component" value="Unassembled WGS sequence"/>
</dbReference>
<dbReference type="RefSeq" id="WP_244179214.1">
    <property type="nucleotide sequence ID" value="NZ_FPBH01000001.1"/>
</dbReference>
<dbReference type="InterPro" id="IPR014819">
    <property type="entry name" value="PriCT_2"/>
</dbReference>
<name>A0A1I6Y4D3_9BURK</name>
<dbReference type="EMBL" id="FPBH01000001">
    <property type="protein sequence ID" value="SFT45257.1"/>
    <property type="molecule type" value="Genomic_DNA"/>
</dbReference>
<evidence type="ECO:0000313" key="3">
    <source>
        <dbReference type="Proteomes" id="UP000198844"/>
    </source>
</evidence>
<dbReference type="GO" id="GO:0016817">
    <property type="term" value="F:hydrolase activity, acting on acid anhydrides"/>
    <property type="evidence" value="ECO:0007669"/>
    <property type="project" value="InterPro"/>
</dbReference>
<feature type="domain" description="Primase C-terminal 2" evidence="1">
    <location>
        <begin position="11"/>
        <end position="82"/>
    </location>
</feature>
<evidence type="ECO:0000259" key="1">
    <source>
        <dbReference type="Pfam" id="PF08707"/>
    </source>
</evidence>
<dbReference type="AlphaFoldDB" id="A0A1I6Y4D3"/>
<accession>A0A1I6Y4D3</accession>
<dbReference type="Pfam" id="PF08707">
    <property type="entry name" value="PriCT_2"/>
    <property type="match status" value="1"/>
</dbReference>
<proteinExistence type="predicted"/>
<protein>
    <submittedName>
        <fullName evidence="2">Primase C terminal 2 (PriCT-2)</fullName>
    </submittedName>
</protein>
<reference evidence="2 3" key="1">
    <citation type="submission" date="2016-10" db="EMBL/GenBank/DDBJ databases">
        <authorList>
            <person name="de Groot N.N."/>
        </authorList>
    </citation>
    <scope>NUCLEOTIDE SEQUENCE [LARGE SCALE GENOMIC DNA]</scope>
    <source>
        <strain evidence="2 3">LMG 27731</strain>
    </source>
</reference>
<evidence type="ECO:0000313" key="2">
    <source>
        <dbReference type="EMBL" id="SFT45257.1"/>
    </source>
</evidence>
<gene>
    <name evidence="2" type="ORF">SAMN05192563_1001309</name>
</gene>
<organism evidence="2 3">
    <name type="scientific">Paraburkholderia aspalathi</name>
    <dbReference type="NCBI Taxonomy" id="1324617"/>
    <lineage>
        <taxon>Bacteria</taxon>
        <taxon>Pseudomonadati</taxon>
        <taxon>Pseudomonadota</taxon>
        <taxon>Betaproteobacteria</taxon>
        <taxon>Burkholderiales</taxon>
        <taxon>Burkholderiaceae</taxon>
        <taxon>Paraburkholderia</taxon>
    </lineage>
</organism>